<protein>
    <submittedName>
        <fullName evidence="6">Metal-dependent transcriptional regulator</fullName>
    </submittedName>
</protein>
<dbReference type="SMART" id="SM00529">
    <property type="entry name" value="HTH_DTXR"/>
    <property type="match status" value="1"/>
</dbReference>
<keyword evidence="2" id="KW-0805">Transcription regulation</keyword>
<dbReference type="InterPro" id="IPR001367">
    <property type="entry name" value="Fe_dep_repressor"/>
</dbReference>
<dbReference type="GO" id="GO:0046914">
    <property type="term" value="F:transition metal ion binding"/>
    <property type="evidence" value="ECO:0007669"/>
    <property type="project" value="InterPro"/>
</dbReference>
<name>A0A4E0Q7H3_9EURY</name>
<comment type="similarity">
    <text evidence="1">Belongs to the DtxR/MntR family.</text>
</comment>
<feature type="domain" description="HTH dtxR-type" evidence="5">
    <location>
        <begin position="9"/>
        <end position="67"/>
    </location>
</feature>
<keyword evidence="7" id="KW-1185">Reference proteome</keyword>
<evidence type="ECO:0000313" key="6">
    <source>
        <dbReference type="EMBL" id="TGC10920.1"/>
    </source>
</evidence>
<evidence type="ECO:0000256" key="3">
    <source>
        <dbReference type="ARBA" id="ARBA00023125"/>
    </source>
</evidence>
<dbReference type="PROSITE" id="PS50944">
    <property type="entry name" value="HTH_DTXR"/>
    <property type="match status" value="1"/>
</dbReference>
<sequence>MQEITGLELSPKKVEYLKFLFKKGELVRTTDISSQLGVDPSTSTKTLGDLAESGYVDHIPYRGVRLTDVGARYAEFLINRHNILSLMLTHYGLSSEDACEEASRFESFVSRSAVDRICSSMGHPTVGVCGKIGHVSCDIS</sequence>
<dbReference type="InterPro" id="IPR022689">
    <property type="entry name" value="Iron_dep_repressor"/>
</dbReference>
<keyword evidence="4" id="KW-0804">Transcription</keyword>
<evidence type="ECO:0000256" key="2">
    <source>
        <dbReference type="ARBA" id="ARBA00023015"/>
    </source>
</evidence>
<dbReference type="AlphaFoldDB" id="A0A4E0Q7H3"/>
<gene>
    <name evidence="6" type="ORF">CUN85_01840</name>
</gene>
<dbReference type="SUPFAM" id="SSF47979">
    <property type="entry name" value="Iron-dependent repressor protein, dimerization domain"/>
    <property type="match status" value="1"/>
</dbReference>
<dbReference type="InterPro" id="IPR036421">
    <property type="entry name" value="Fe_dep_repressor_sf"/>
</dbReference>
<dbReference type="EMBL" id="PGGK01000002">
    <property type="protein sequence ID" value="TGC10920.1"/>
    <property type="molecule type" value="Genomic_DNA"/>
</dbReference>
<proteinExistence type="inferred from homology"/>
<dbReference type="InterPro" id="IPR036388">
    <property type="entry name" value="WH-like_DNA-bd_sf"/>
</dbReference>
<dbReference type="InterPro" id="IPR036390">
    <property type="entry name" value="WH_DNA-bd_sf"/>
</dbReference>
<organism evidence="6 7">
    <name type="scientific">Methanolobus halotolerans</name>
    <dbReference type="NCBI Taxonomy" id="2052935"/>
    <lineage>
        <taxon>Archaea</taxon>
        <taxon>Methanobacteriati</taxon>
        <taxon>Methanobacteriota</taxon>
        <taxon>Stenosarchaea group</taxon>
        <taxon>Methanomicrobia</taxon>
        <taxon>Methanosarcinales</taxon>
        <taxon>Methanosarcinaceae</taxon>
        <taxon>Methanolobus</taxon>
    </lineage>
</organism>
<evidence type="ECO:0000256" key="4">
    <source>
        <dbReference type="ARBA" id="ARBA00023163"/>
    </source>
</evidence>
<dbReference type="GO" id="GO:0046983">
    <property type="term" value="F:protein dimerization activity"/>
    <property type="evidence" value="ECO:0007669"/>
    <property type="project" value="InterPro"/>
</dbReference>
<comment type="caution">
    <text evidence="6">The sequence shown here is derived from an EMBL/GenBank/DDBJ whole genome shotgun (WGS) entry which is preliminary data.</text>
</comment>
<dbReference type="PANTHER" id="PTHR33238">
    <property type="entry name" value="IRON (METAL) DEPENDENT REPRESSOR, DTXR FAMILY"/>
    <property type="match status" value="1"/>
</dbReference>
<dbReference type="InterPro" id="IPR050536">
    <property type="entry name" value="DtxR_MntR_Metal-Reg"/>
</dbReference>
<dbReference type="InterPro" id="IPR022687">
    <property type="entry name" value="HTH_DTXR"/>
</dbReference>
<dbReference type="Pfam" id="PF02742">
    <property type="entry name" value="Fe_dep_repr_C"/>
    <property type="match status" value="1"/>
</dbReference>
<dbReference type="Proteomes" id="UP000297295">
    <property type="component" value="Unassembled WGS sequence"/>
</dbReference>
<dbReference type="Gene3D" id="1.10.10.10">
    <property type="entry name" value="Winged helix-like DNA-binding domain superfamily/Winged helix DNA-binding domain"/>
    <property type="match status" value="1"/>
</dbReference>
<dbReference type="GO" id="GO:0003700">
    <property type="term" value="F:DNA-binding transcription factor activity"/>
    <property type="evidence" value="ECO:0007669"/>
    <property type="project" value="InterPro"/>
</dbReference>
<dbReference type="RefSeq" id="WP_135388450.1">
    <property type="nucleotide sequence ID" value="NZ_PGGK01000002.1"/>
</dbReference>
<accession>A0A4E0Q7H3</accession>
<dbReference type="Pfam" id="PF01325">
    <property type="entry name" value="Fe_dep_repress"/>
    <property type="match status" value="1"/>
</dbReference>
<dbReference type="GO" id="GO:0003677">
    <property type="term" value="F:DNA binding"/>
    <property type="evidence" value="ECO:0007669"/>
    <property type="project" value="UniProtKB-KW"/>
</dbReference>
<dbReference type="SUPFAM" id="SSF46785">
    <property type="entry name" value="Winged helix' DNA-binding domain"/>
    <property type="match status" value="1"/>
</dbReference>
<evidence type="ECO:0000256" key="1">
    <source>
        <dbReference type="ARBA" id="ARBA00007871"/>
    </source>
</evidence>
<evidence type="ECO:0000259" key="5">
    <source>
        <dbReference type="PROSITE" id="PS50944"/>
    </source>
</evidence>
<reference evidence="6 7" key="1">
    <citation type="submission" date="2017-11" db="EMBL/GenBank/DDBJ databases">
        <title>Isolation and Characterization of Methanogenic Archaea from Saline Meromictic Lake at Siberia.</title>
        <authorList>
            <person name="Shen Y."/>
            <person name="Huang H.-H."/>
            <person name="Lai M.-C."/>
            <person name="Chen S.-C."/>
        </authorList>
    </citation>
    <scope>NUCLEOTIDE SEQUENCE [LARGE SCALE GENOMIC DNA]</scope>
    <source>
        <strain evidence="6 7">SY-01</strain>
    </source>
</reference>
<dbReference type="OrthoDB" id="24735at2157"/>
<keyword evidence="3" id="KW-0238">DNA-binding</keyword>
<evidence type="ECO:0000313" key="7">
    <source>
        <dbReference type="Proteomes" id="UP000297295"/>
    </source>
</evidence>
<dbReference type="PANTHER" id="PTHR33238:SF7">
    <property type="entry name" value="IRON-DEPENDENT TRANSCRIPTIONAL REGULATOR"/>
    <property type="match status" value="1"/>
</dbReference>